<dbReference type="IntAct" id="A0A1D6GEP2">
    <property type="interactions" value="2"/>
</dbReference>
<dbReference type="InParanoid" id="A0A1D6GEP2"/>
<evidence type="ECO:0000256" key="1">
    <source>
        <dbReference type="ARBA" id="ARBA00023002"/>
    </source>
</evidence>
<dbReference type="CDD" id="cd08958">
    <property type="entry name" value="FR_SDR_e"/>
    <property type="match status" value="1"/>
</dbReference>
<dbReference type="SUPFAM" id="SSF51735">
    <property type="entry name" value="NAD(P)-binding Rossmann-fold domains"/>
    <property type="match status" value="1"/>
</dbReference>
<gene>
    <name evidence="3" type="ORF">ZEAMMB73_Zm00001d012982</name>
</gene>
<dbReference type="STRING" id="4577.A0A1D6GEP2"/>
<keyword evidence="1" id="KW-0560">Oxidoreductase</keyword>
<organism evidence="3">
    <name type="scientific">Zea mays</name>
    <name type="common">Maize</name>
    <dbReference type="NCBI Taxonomy" id="4577"/>
    <lineage>
        <taxon>Eukaryota</taxon>
        <taxon>Viridiplantae</taxon>
        <taxon>Streptophyta</taxon>
        <taxon>Embryophyta</taxon>
        <taxon>Tracheophyta</taxon>
        <taxon>Spermatophyta</taxon>
        <taxon>Magnoliopsida</taxon>
        <taxon>Liliopsida</taxon>
        <taxon>Poales</taxon>
        <taxon>Poaceae</taxon>
        <taxon>PACMAD clade</taxon>
        <taxon>Panicoideae</taxon>
        <taxon>Andropogonodae</taxon>
        <taxon>Andropogoneae</taxon>
        <taxon>Tripsacinae</taxon>
        <taxon>Zea</taxon>
    </lineage>
</organism>
<dbReference type="Pfam" id="PF01370">
    <property type="entry name" value="Epimerase"/>
    <property type="match status" value="2"/>
</dbReference>
<dbReference type="GO" id="GO:0016491">
    <property type="term" value="F:oxidoreductase activity"/>
    <property type="evidence" value="ECO:0007669"/>
    <property type="project" value="UniProtKB-KW"/>
</dbReference>
<evidence type="ECO:0000313" key="3">
    <source>
        <dbReference type="EMBL" id="AQK62050.1"/>
    </source>
</evidence>
<evidence type="ECO:0000259" key="2">
    <source>
        <dbReference type="Pfam" id="PF01370"/>
    </source>
</evidence>
<dbReference type="AlphaFoldDB" id="A0A1D6GEP2"/>
<accession>A0A1D6GEP2</accession>
<dbReference type="InterPro" id="IPR001509">
    <property type="entry name" value="Epimerase_deHydtase"/>
</dbReference>
<dbReference type="OMA" id="TSWVIND"/>
<dbReference type="PANTHER" id="PTHR10366:SF369">
    <property type="entry name" value="CINNAMOYL-COA REDUCTASE-LIKE PROTEIN"/>
    <property type="match status" value="1"/>
</dbReference>
<dbReference type="PANTHER" id="PTHR10366">
    <property type="entry name" value="NAD DEPENDENT EPIMERASE/DEHYDRATASE"/>
    <property type="match status" value="1"/>
</dbReference>
<proteinExistence type="predicted"/>
<sequence>MASGEEGKGETVLVTGASGFIGSTLVRGLLGRGYNVRAGVLDPDDRAETDHLLALAAGAGRLSFFRCDLLDGAALLDAARGCSGVFHLASPCTVDPVKDPQVCTSSCRAQCSIVVTVTSRRRLPARRRAHTHDPRTPTLLRSPSVQNQLMVPAVEGTLNVVRAAKDAGGVRRVVVTSSISAVVPNPGWPAGEVVDERCWTDIDYCEKNGVWYPASKTLAEKAAWKFAEENGLDVVVVNPGTVLGPMIPPAINASMAMFCRLLQGCTEEYADFFLGPVHVEDVAMAHILVFESASASGRHLCVHSICHWSDFAAKVAELYPDYKVPKFPMDTQPGLVRQEVGSKKLTALGLQITPMEKIIRDAVESLKSRGHIS</sequence>
<dbReference type="FunCoup" id="A0A1D6GEP2">
    <property type="interactions" value="1220"/>
</dbReference>
<dbReference type="SMR" id="A0A1D6GEP2"/>
<feature type="domain" description="NAD-dependent epimerase/dehydratase" evidence="2">
    <location>
        <begin position="12"/>
        <end position="94"/>
    </location>
</feature>
<name>A0A1D6GEP2_MAIZE</name>
<protein>
    <submittedName>
        <fullName evidence="3">NAD(P)-binding Rossmann-fold superfamily protein</fullName>
    </submittedName>
</protein>
<feature type="domain" description="NAD-dependent epimerase/dehydratase" evidence="2">
    <location>
        <begin position="148"/>
        <end position="297"/>
    </location>
</feature>
<dbReference type="InterPro" id="IPR050425">
    <property type="entry name" value="NAD(P)_dehydrat-like"/>
</dbReference>
<dbReference type="InterPro" id="IPR036291">
    <property type="entry name" value="NAD(P)-bd_dom_sf"/>
</dbReference>
<dbReference type="FunFam" id="3.40.50.720:FF:001102">
    <property type="entry name" value="NAD(P)-binding Rossmann-fold superfamily protein"/>
    <property type="match status" value="1"/>
</dbReference>
<dbReference type="EMBL" id="CM000781">
    <property type="protein sequence ID" value="AQK62050.1"/>
    <property type="molecule type" value="Genomic_DNA"/>
</dbReference>
<dbReference type="FunFam" id="3.40.50.720:FF:001049">
    <property type="entry name" value="NAD(P)-binding Rossmann-fold superfamily protein"/>
    <property type="match status" value="1"/>
</dbReference>
<dbReference type="ExpressionAtlas" id="A0A1D6GEP2">
    <property type="expression patterns" value="baseline and differential"/>
</dbReference>
<dbReference type="Gene3D" id="3.40.50.720">
    <property type="entry name" value="NAD(P)-binding Rossmann-like Domain"/>
    <property type="match status" value="2"/>
</dbReference>
<reference evidence="3" key="1">
    <citation type="submission" date="2015-12" db="EMBL/GenBank/DDBJ databases">
        <title>Update maize B73 reference genome by single molecule sequencing technologies.</title>
        <authorList>
            <consortium name="Maize Genome Sequencing Project"/>
            <person name="Ware D."/>
        </authorList>
    </citation>
    <scope>NUCLEOTIDE SEQUENCE</scope>
    <source>
        <tissue evidence="3">Seedling</tissue>
    </source>
</reference>